<feature type="binding site" evidence="4">
    <location>
        <position position="39"/>
    </location>
    <ligand>
        <name>a divalent metal cation</name>
        <dbReference type="ChEBI" id="CHEBI:60240"/>
        <label>6</label>
        <note>in cluster A</note>
    </ligand>
</feature>
<evidence type="ECO:0000313" key="6">
    <source>
        <dbReference type="Proteomes" id="UP001286313"/>
    </source>
</evidence>
<dbReference type="SUPFAM" id="SSF57868">
    <property type="entry name" value="Metallothionein"/>
    <property type="match status" value="2"/>
</dbReference>
<dbReference type="EMBL" id="JAWQEG010004232">
    <property type="protein sequence ID" value="KAK3862479.1"/>
    <property type="molecule type" value="Genomic_DNA"/>
</dbReference>
<feature type="binding site" evidence="4">
    <location>
        <position position="77"/>
    </location>
    <ligand>
        <name>a divalent metal cation</name>
        <dbReference type="ChEBI" id="CHEBI:60240"/>
        <label>1</label>
        <note>in cluster B</note>
    </ligand>
</feature>
<accession>A0AAE1K2Q1</accession>
<feature type="binding site" evidence="4">
    <location>
        <position position="67"/>
    </location>
    <ligand>
        <name>a divalent metal cation</name>
        <dbReference type="ChEBI" id="CHEBI:60240"/>
        <label>1</label>
        <note>in cluster B</note>
    </ligand>
</feature>
<organism evidence="5 6">
    <name type="scientific">Petrolisthes cinctipes</name>
    <name type="common">Flat porcelain crab</name>
    <dbReference type="NCBI Taxonomy" id="88211"/>
    <lineage>
        <taxon>Eukaryota</taxon>
        <taxon>Metazoa</taxon>
        <taxon>Ecdysozoa</taxon>
        <taxon>Arthropoda</taxon>
        <taxon>Crustacea</taxon>
        <taxon>Multicrustacea</taxon>
        <taxon>Malacostraca</taxon>
        <taxon>Eumalacostraca</taxon>
        <taxon>Eucarida</taxon>
        <taxon>Decapoda</taxon>
        <taxon>Pleocyemata</taxon>
        <taxon>Anomura</taxon>
        <taxon>Galatheoidea</taxon>
        <taxon>Porcellanidae</taxon>
        <taxon>Petrolisthes</taxon>
    </lineage>
</organism>
<comment type="caution">
    <text evidence="5">The sequence shown here is derived from an EMBL/GenBank/DDBJ whole genome shotgun (WGS) entry which is preliminary data.</text>
</comment>
<dbReference type="InterPro" id="IPR002045">
    <property type="entry name" value="Metalthion_crustacean"/>
</dbReference>
<feature type="binding site" evidence="4">
    <location>
        <position position="48"/>
    </location>
    <ligand>
        <name>a divalent metal cation</name>
        <dbReference type="ChEBI" id="CHEBI:60240"/>
        <label>1</label>
        <note>in cluster B</note>
    </ligand>
</feature>
<gene>
    <name evidence="5" type="ORF">Pcinc_031664</name>
</gene>
<feature type="binding site" evidence="4">
    <location>
        <position position="73"/>
    </location>
    <ligand>
        <name>a divalent metal cation</name>
        <dbReference type="ChEBI" id="CHEBI:60240"/>
        <label>1</label>
        <note>in cluster B</note>
    </ligand>
</feature>
<dbReference type="InterPro" id="IPR017854">
    <property type="entry name" value="Metalthion_dom_sf"/>
</dbReference>
<evidence type="ECO:0000256" key="2">
    <source>
        <dbReference type="ARBA" id="ARBA00022723"/>
    </source>
</evidence>
<feature type="binding site" evidence="4">
    <location>
        <position position="44"/>
    </location>
    <ligand>
        <name>a divalent metal cation</name>
        <dbReference type="ChEBI" id="CHEBI:60240"/>
        <label>1</label>
        <note>in cluster B</note>
    </ligand>
</feature>
<feature type="binding site" evidence="4">
    <location>
        <position position="81"/>
    </location>
    <ligand>
        <name>a divalent metal cation</name>
        <dbReference type="ChEBI" id="CHEBI:60240"/>
        <label>1</label>
        <note>in cluster B</note>
    </ligand>
</feature>
<proteinExistence type="inferred from homology"/>
<feature type="binding site" evidence="4">
    <location>
        <position position="50"/>
    </location>
    <ligand>
        <name>a divalent metal cation</name>
        <dbReference type="ChEBI" id="CHEBI:60240"/>
        <label>1</label>
        <note>in cluster B</note>
    </ligand>
</feature>
<name>A0AAE1K2Q1_PETCI</name>
<feature type="binding site" evidence="4">
    <location>
        <position position="55"/>
    </location>
    <ligand>
        <name>a divalent metal cation</name>
        <dbReference type="ChEBI" id="CHEBI:60240"/>
        <label>5</label>
        <note>in cluster A</note>
    </ligand>
</feature>
<feature type="binding site" evidence="4">
    <location>
        <position position="58"/>
    </location>
    <ligand>
        <name>a divalent metal cation</name>
        <dbReference type="ChEBI" id="CHEBI:60240"/>
        <label>1</label>
        <note>in cluster B</note>
    </ligand>
</feature>
<feature type="binding site" evidence="4">
    <location>
        <position position="53"/>
    </location>
    <ligand>
        <name>a divalent metal cation</name>
        <dbReference type="ChEBI" id="CHEBI:60240"/>
        <label>4</label>
        <note>in cluster A</note>
    </ligand>
</feature>
<feature type="binding site" evidence="4">
    <location>
        <position position="33"/>
    </location>
    <ligand>
        <name>a divalent metal cation</name>
        <dbReference type="ChEBI" id="CHEBI:60240"/>
        <label>4</label>
        <note>in cluster A</note>
    </ligand>
</feature>
<reference evidence="5" key="1">
    <citation type="submission" date="2023-10" db="EMBL/GenBank/DDBJ databases">
        <title>Genome assemblies of two species of porcelain crab, Petrolisthes cinctipes and Petrolisthes manimaculis (Anomura: Porcellanidae).</title>
        <authorList>
            <person name="Angst P."/>
        </authorList>
    </citation>
    <scope>NUCLEOTIDE SEQUENCE</scope>
    <source>
        <strain evidence="5">PB745_01</strain>
        <tissue evidence="5">Gill</tissue>
    </source>
</reference>
<evidence type="ECO:0000256" key="4">
    <source>
        <dbReference type="PIRSR" id="PIRSR602045-1"/>
    </source>
</evidence>
<feature type="binding site" evidence="4">
    <location>
        <position position="61"/>
    </location>
    <ligand>
        <name>a divalent metal cation</name>
        <dbReference type="ChEBI" id="CHEBI:60240"/>
        <label>1</label>
        <note>in cluster B</note>
    </ligand>
</feature>
<evidence type="ECO:0000256" key="1">
    <source>
        <dbReference type="ARBA" id="ARBA00010622"/>
    </source>
</evidence>
<keyword evidence="2 4" id="KW-0479">Metal-binding</keyword>
<dbReference type="Proteomes" id="UP001286313">
    <property type="component" value="Unassembled WGS sequence"/>
</dbReference>
<feature type="binding site" evidence="4">
    <location>
        <position position="84"/>
    </location>
    <ligand>
        <name>a divalent metal cation</name>
        <dbReference type="ChEBI" id="CHEBI:60240"/>
        <label>1</label>
        <note>in cluster B</note>
    </ligand>
</feature>
<protein>
    <recommendedName>
        <fullName evidence="7">Metallothionein</fullName>
    </recommendedName>
</protein>
<feature type="binding site" evidence="4">
    <location>
        <position position="83"/>
    </location>
    <ligand>
        <name>a divalent metal cation</name>
        <dbReference type="ChEBI" id="CHEBI:60240"/>
        <label>1</label>
        <note>in cluster B</note>
    </ligand>
</feature>
<evidence type="ECO:0008006" key="7">
    <source>
        <dbReference type="Google" id="ProtNLM"/>
    </source>
</evidence>
<keyword evidence="3 4" id="KW-0480">Metal-thiolate cluster</keyword>
<feature type="binding site" evidence="4">
    <location>
        <position position="65"/>
    </location>
    <ligand>
        <name>a divalent metal cation</name>
        <dbReference type="ChEBI" id="CHEBI:60240"/>
        <label>1</label>
        <note>in cluster B</note>
    </ligand>
</feature>
<dbReference type="AlphaFoldDB" id="A0AAE1K2Q1"/>
<sequence length="87" mass="9508">MTAERHLALSITHRPYSFTQESSYTTMPVGPCCKDKCECAEGGCKQGCKCTSCRCDPCKKCTSTCECKNKEDCAKNCTKPCKCCPSS</sequence>
<comment type="similarity">
    <text evidence="1">Belongs to the metallothionein superfamily. Type 3 family.</text>
</comment>
<feature type="binding site" evidence="4">
    <location>
        <position position="32"/>
    </location>
    <ligand>
        <name>a divalent metal cation</name>
        <dbReference type="ChEBI" id="CHEBI:60240"/>
        <label>1</label>
        <note>in cluster B</note>
    </ligand>
</feature>
<feature type="binding site" evidence="4">
    <location>
        <position position="37"/>
    </location>
    <ligand>
        <name>a divalent metal cation</name>
        <dbReference type="ChEBI" id="CHEBI:60240"/>
        <label>5</label>
        <note>in cluster A</note>
    </ligand>
</feature>
<keyword evidence="6" id="KW-1185">Reference proteome</keyword>
<evidence type="ECO:0000256" key="3">
    <source>
        <dbReference type="ARBA" id="ARBA00022851"/>
    </source>
</evidence>
<dbReference type="PRINTS" id="PR00858">
    <property type="entry name" value="MTCRUSTACEAN"/>
</dbReference>
<evidence type="ECO:0000313" key="5">
    <source>
        <dbReference type="EMBL" id="KAK3862479.1"/>
    </source>
</evidence>
<dbReference type="GO" id="GO:0046872">
    <property type="term" value="F:metal ion binding"/>
    <property type="evidence" value="ECO:0007669"/>
    <property type="project" value="UniProtKB-KW"/>
</dbReference>